<evidence type="ECO:0000313" key="2">
    <source>
        <dbReference type="EMBL" id="MBH5389138.1"/>
    </source>
</evidence>
<evidence type="ECO:0000256" key="1">
    <source>
        <dbReference type="SAM" id="MobiDB-lite"/>
    </source>
</evidence>
<organism evidence="2 3">
    <name type="scientific">Bradyrhizobium diversitatis</name>
    <dbReference type="NCBI Taxonomy" id="2755406"/>
    <lineage>
        <taxon>Bacteria</taxon>
        <taxon>Pseudomonadati</taxon>
        <taxon>Pseudomonadota</taxon>
        <taxon>Alphaproteobacteria</taxon>
        <taxon>Hyphomicrobiales</taxon>
        <taxon>Nitrobacteraceae</taxon>
        <taxon>Bradyrhizobium</taxon>
    </lineage>
</organism>
<reference evidence="2 3" key="1">
    <citation type="submission" date="2020-07" db="EMBL/GenBank/DDBJ databases">
        <title>Bradyrhizobium diversity isolated from nodules of indigenous legumes of Western Australia.</title>
        <authorList>
            <person name="Klepa M.S."/>
        </authorList>
    </citation>
    <scope>NUCLEOTIDE SEQUENCE [LARGE SCALE GENOMIC DNA]</scope>
    <source>
        <strain evidence="2 3">CNPSo 4019</strain>
    </source>
</reference>
<dbReference type="EMBL" id="JACEGD010000021">
    <property type="protein sequence ID" value="MBH5389138.1"/>
    <property type="molecule type" value="Genomic_DNA"/>
</dbReference>
<name>A0ABS0P7E7_9BRAD</name>
<keyword evidence="3" id="KW-1185">Reference proteome</keyword>
<protein>
    <submittedName>
        <fullName evidence="2">Uncharacterized protein</fullName>
    </submittedName>
</protein>
<proteinExistence type="predicted"/>
<accession>A0ABS0P7E7</accession>
<feature type="region of interest" description="Disordered" evidence="1">
    <location>
        <begin position="34"/>
        <end position="61"/>
    </location>
</feature>
<evidence type="ECO:0000313" key="3">
    <source>
        <dbReference type="Proteomes" id="UP001194539"/>
    </source>
</evidence>
<dbReference type="Proteomes" id="UP001194539">
    <property type="component" value="Unassembled WGS sequence"/>
</dbReference>
<feature type="compositionally biased region" description="Basic and acidic residues" evidence="1">
    <location>
        <begin position="44"/>
        <end position="55"/>
    </location>
</feature>
<gene>
    <name evidence="2" type="ORF">H1B27_23025</name>
</gene>
<dbReference type="RefSeq" id="WP_197967622.1">
    <property type="nucleotide sequence ID" value="NZ_JACEGD010000021.1"/>
</dbReference>
<sequence>MSRTPARVTQADVARAIRAAQQCNAGRVRIMPDGTITIDPLPPKSREHEEKEVAPKRRIVL</sequence>
<comment type="caution">
    <text evidence="2">The sequence shown here is derived from an EMBL/GenBank/DDBJ whole genome shotgun (WGS) entry which is preliminary data.</text>
</comment>